<dbReference type="EMBL" id="CAAALY010010371">
    <property type="protein sequence ID" value="VEL10946.1"/>
    <property type="molecule type" value="Genomic_DNA"/>
</dbReference>
<name>A0A448WG66_9PLAT</name>
<dbReference type="Proteomes" id="UP000784294">
    <property type="component" value="Unassembled WGS sequence"/>
</dbReference>
<evidence type="ECO:0000313" key="2">
    <source>
        <dbReference type="Proteomes" id="UP000784294"/>
    </source>
</evidence>
<gene>
    <name evidence="1" type="ORF">PXEA_LOCUS4386</name>
</gene>
<dbReference type="AlphaFoldDB" id="A0A448WG66"/>
<evidence type="ECO:0000313" key="1">
    <source>
        <dbReference type="EMBL" id="VEL10946.1"/>
    </source>
</evidence>
<comment type="caution">
    <text evidence="1">The sequence shown here is derived from an EMBL/GenBank/DDBJ whole genome shotgun (WGS) entry which is preliminary data.</text>
</comment>
<organism evidence="1 2">
    <name type="scientific">Protopolystoma xenopodis</name>
    <dbReference type="NCBI Taxonomy" id="117903"/>
    <lineage>
        <taxon>Eukaryota</taxon>
        <taxon>Metazoa</taxon>
        <taxon>Spiralia</taxon>
        <taxon>Lophotrochozoa</taxon>
        <taxon>Platyhelminthes</taxon>
        <taxon>Monogenea</taxon>
        <taxon>Polyopisthocotylea</taxon>
        <taxon>Polystomatidea</taxon>
        <taxon>Polystomatidae</taxon>
        <taxon>Protopolystoma</taxon>
    </lineage>
</organism>
<keyword evidence="2" id="KW-1185">Reference proteome</keyword>
<proteinExistence type="predicted"/>
<reference evidence="1" key="1">
    <citation type="submission" date="2018-11" db="EMBL/GenBank/DDBJ databases">
        <authorList>
            <consortium name="Pathogen Informatics"/>
        </authorList>
    </citation>
    <scope>NUCLEOTIDE SEQUENCE</scope>
</reference>
<sequence length="134" mass="14844">MWVHDTNWYRIGESHTCESPGSGLCITFLLLDGRDHREAFVEDNYTPFLVPPEGSVNSRRGRSCASRLSTSSLVRLVVVAEDKALLSVMLAMTFMDASDAISVLPVCPASHFHFLVASCRAYFKQADSSHDFAD</sequence>
<protein>
    <submittedName>
        <fullName evidence="1">Uncharacterized protein</fullName>
    </submittedName>
</protein>
<accession>A0A448WG66</accession>